<dbReference type="InterPro" id="IPR046699">
    <property type="entry name" value="ARPP-1"/>
</dbReference>
<organism evidence="3">
    <name type="scientific">Desulfacinum infernum</name>
    <dbReference type="NCBI Taxonomy" id="35837"/>
    <lineage>
        <taxon>Bacteria</taxon>
        <taxon>Pseudomonadati</taxon>
        <taxon>Thermodesulfobacteriota</taxon>
        <taxon>Syntrophobacteria</taxon>
        <taxon>Syntrophobacterales</taxon>
        <taxon>Syntrophobacteraceae</taxon>
        <taxon>Desulfacinum</taxon>
    </lineage>
</organism>
<name>A0A832EK08_9BACT</name>
<evidence type="ECO:0000259" key="2">
    <source>
        <dbReference type="Pfam" id="PF20208"/>
    </source>
</evidence>
<feature type="region of interest" description="Disordered" evidence="1">
    <location>
        <begin position="314"/>
        <end position="341"/>
    </location>
</feature>
<feature type="domain" description="ARG and Rhodanese-Phosphatase-superfamily-associated" evidence="2">
    <location>
        <begin position="16"/>
        <end position="307"/>
    </location>
</feature>
<dbReference type="AlphaFoldDB" id="A0A832EK08"/>
<dbReference type="Pfam" id="PF20208">
    <property type="entry name" value="ARPP-1"/>
    <property type="match status" value="1"/>
</dbReference>
<protein>
    <recommendedName>
        <fullName evidence="2">ARG and Rhodanese-Phosphatase-superfamily-associated domain-containing protein</fullName>
    </recommendedName>
</protein>
<comment type="caution">
    <text evidence="3">The sequence shown here is derived from an EMBL/GenBank/DDBJ whole genome shotgun (WGS) entry which is preliminary data.</text>
</comment>
<proteinExistence type="predicted"/>
<evidence type="ECO:0000256" key="1">
    <source>
        <dbReference type="SAM" id="MobiDB-lite"/>
    </source>
</evidence>
<evidence type="ECO:0000313" key="3">
    <source>
        <dbReference type="EMBL" id="HFK97598.1"/>
    </source>
</evidence>
<dbReference type="EMBL" id="DSTK01000030">
    <property type="protein sequence ID" value="HFK97598.1"/>
    <property type="molecule type" value="Genomic_DNA"/>
</dbReference>
<reference evidence="3" key="1">
    <citation type="journal article" date="2020" name="mSystems">
        <title>Genome- and Community-Level Interaction Insights into Carbon Utilization and Element Cycling Functions of Hydrothermarchaeota in Hydrothermal Sediment.</title>
        <authorList>
            <person name="Zhou Z."/>
            <person name="Liu Y."/>
            <person name="Xu W."/>
            <person name="Pan J."/>
            <person name="Luo Z.H."/>
            <person name="Li M."/>
        </authorList>
    </citation>
    <scope>NUCLEOTIDE SEQUENCE [LARGE SCALE GENOMIC DNA]</scope>
    <source>
        <strain evidence="3">SpSt-456</strain>
    </source>
</reference>
<feature type="compositionally biased region" description="Basic and acidic residues" evidence="1">
    <location>
        <begin position="326"/>
        <end position="341"/>
    </location>
</feature>
<gene>
    <name evidence="3" type="ORF">ENS06_09815</name>
</gene>
<sequence length="341" mass="38085">METQRTAHGIVPKDLVWGDPKTHGALGMVPILEGPSFPSISGVLLVEEAIRAGFFHITETSASGQVPFLRVINEGDLPVLILDGEELVGGKQNRIVNTTILVPAGREIRIPVSCMEAGRWHHSRADFEAGCAVFRAKSRVRHKESVTESLRRERAYFSDQHAVWREVDASLAEAGADSRTRDFRSARERVEERMRSYLDGLRPAETQVGAVFYGPQGVLGGELLGSAGLFHKAFEKIVKSFAFEVVFSEGTVRRRRKSVQRWWDTVLQAPVDFFNSPGAGQDVRVESPRLIGSGLLWDERLVHFSCFPKDLSDEGRGLSRGSRRLSAADRRRSLNRRPRVE</sequence>
<accession>A0A832EK08</accession>